<dbReference type="AlphaFoldDB" id="A0A4Y3WQR1"/>
<keyword evidence="2" id="KW-0805">Transcription regulation</keyword>
<dbReference type="SUPFAM" id="SSF46894">
    <property type="entry name" value="C-terminal effector domain of the bipartite response regulators"/>
    <property type="match status" value="1"/>
</dbReference>
<sequence length="1037" mass="106040">MPGVHLQLLGRFQVRRGGREVPPAAFGGRKVRTLLRVLAVRRPDLVPHEVLADALWPDRLPADPAANLGVLVNRARRALGDPALIVTGTGGYALGDCAVDVAEFLAAVEESRTATTAPAVLRAASAALALWGDPLPEDTYAEWARGPRERLRRARVDTAERAAGAALELGDPRRAAVWAADAVAAEPLRESATLLLARSLAAAGDPAAALARLAELRDRLVEELGVDPTPAVDDLRLALLRGSGPAAVRAPAPAPRPAFGEPVFAGRDDELDRLRGAVDAREVVGLAGVAGAGKSRLLAELARTCGVPVLAARAFLPERAEAWGLARSVLREALATDTAVADGLAPRVRAAVEGLVPEWGDGTTAAVDGESRRALLLAGGVRVLEAAAGTGALLVVDDLQWADPSSLVLLGSALARLPQLAAVIAFRGDELAPSVMAELRGSRPGDDVVLGPLPVAAVGRMVGDGDLAAAVLGATDGTPFAVTEVLRELVRRDAVVASADGWRPRTPDVLALAAELGREGQRRALRRRAARRTGPAADVLAAVALLAREAPASTIAPACGLDARAVLDALSALAAAGLVRLGERGWATAHDLVAETVTAGLDAGTRGRLHGLLARALEADDADPSEIARHHRDAGDAAAAAAAYARAAEAALAAHATREARTVADAGLALDPRPAVRADLLAVRAEAAAGTHAALEDLRAALAVTGPGPVLARRMSRLAMLTFGAQDPERAAELAELAIVEAGADPRARAAALETAAILDMNLGRPDRGTERAGAALAVYRADGDAAGVARILDGRAMATFLDGRIAVGVETFGRVAELFGDSGELLRVVTPRSTRGHGLVFLDRPAEGLAEATAALQLARDLGAPERQAYALWHRSEALSALGRAAEAGADAREALALAREVDHRGWTATAHRALGIALVAAGELDDAAAAFGASAAAAGESLTLFASWAAARTALVALARGTLDGVERAVARALATGPPLGHFEARLAEVELLAARGDPAVAARAAAALAAARDGGHAVSVARLAGLSAAAGVPH</sequence>
<dbReference type="InterPro" id="IPR016032">
    <property type="entry name" value="Sig_transdc_resp-reg_C-effctor"/>
</dbReference>
<dbReference type="InterPro" id="IPR005158">
    <property type="entry name" value="BTAD"/>
</dbReference>
<evidence type="ECO:0000256" key="5">
    <source>
        <dbReference type="PROSITE-ProRule" id="PRU01091"/>
    </source>
</evidence>
<dbReference type="Gene3D" id="1.25.40.10">
    <property type="entry name" value="Tetratricopeptide repeat domain"/>
    <property type="match status" value="2"/>
</dbReference>
<dbReference type="PANTHER" id="PTHR35807:SF1">
    <property type="entry name" value="TRANSCRIPTIONAL REGULATOR REDD"/>
    <property type="match status" value="1"/>
</dbReference>
<feature type="DNA-binding region" description="OmpR/PhoB-type" evidence="5">
    <location>
        <begin position="1"/>
        <end position="96"/>
    </location>
</feature>
<keyword evidence="4" id="KW-0804">Transcription</keyword>
<comment type="caution">
    <text evidence="7">The sequence shown here is derived from an EMBL/GenBank/DDBJ whole genome shotgun (WGS) entry which is preliminary data.</text>
</comment>
<keyword evidence="8" id="KW-1185">Reference proteome</keyword>
<gene>
    <name evidence="7" type="ORF">PHY01_35150</name>
</gene>
<dbReference type="Gene3D" id="1.10.10.10">
    <property type="entry name" value="Winged helix-like DNA-binding domain superfamily/Winged helix DNA-binding domain"/>
    <property type="match status" value="1"/>
</dbReference>
<dbReference type="InterPro" id="IPR011990">
    <property type="entry name" value="TPR-like_helical_dom_sf"/>
</dbReference>
<dbReference type="InterPro" id="IPR001867">
    <property type="entry name" value="OmpR/PhoB-type_DNA-bd"/>
</dbReference>
<dbReference type="Proteomes" id="UP000320338">
    <property type="component" value="Unassembled WGS sequence"/>
</dbReference>
<evidence type="ECO:0000256" key="2">
    <source>
        <dbReference type="ARBA" id="ARBA00023015"/>
    </source>
</evidence>
<dbReference type="GO" id="GO:0006355">
    <property type="term" value="P:regulation of DNA-templated transcription"/>
    <property type="evidence" value="ECO:0007669"/>
    <property type="project" value="InterPro"/>
</dbReference>
<dbReference type="InterPro" id="IPR036388">
    <property type="entry name" value="WH-like_DNA-bd_sf"/>
</dbReference>
<evidence type="ECO:0000259" key="6">
    <source>
        <dbReference type="PROSITE" id="PS51755"/>
    </source>
</evidence>
<dbReference type="RefSeq" id="WP_170183863.1">
    <property type="nucleotide sequence ID" value="NZ_BJNG01000030.1"/>
</dbReference>
<proteinExistence type="inferred from homology"/>
<evidence type="ECO:0000313" key="7">
    <source>
        <dbReference type="EMBL" id="GEC21232.1"/>
    </source>
</evidence>
<organism evidence="7 8">
    <name type="scientific">Pseudonocardia hydrocarbonoxydans</name>
    <dbReference type="NCBI Taxonomy" id="76726"/>
    <lineage>
        <taxon>Bacteria</taxon>
        <taxon>Bacillati</taxon>
        <taxon>Actinomycetota</taxon>
        <taxon>Actinomycetes</taxon>
        <taxon>Pseudonocardiales</taxon>
        <taxon>Pseudonocardiaceae</taxon>
        <taxon>Pseudonocardia</taxon>
    </lineage>
</organism>
<name>A0A4Y3WQR1_9PSEU</name>
<evidence type="ECO:0000256" key="3">
    <source>
        <dbReference type="ARBA" id="ARBA00023125"/>
    </source>
</evidence>
<dbReference type="SUPFAM" id="SSF48452">
    <property type="entry name" value="TPR-like"/>
    <property type="match status" value="3"/>
</dbReference>
<protein>
    <recommendedName>
        <fullName evidence="6">OmpR/PhoB-type domain-containing protein</fullName>
    </recommendedName>
</protein>
<feature type="domain" description="OmpR/PhoB-type" evidence="6">
    <location>
        <begin position="1"/>
        <end position="96"/>
    </location>
</feature>
<reference evidence="7 8" key="1">
    <citation type="submission" date="2019-06" db="EMBL/GenBank/DDBJ databases">
        <title>Whole genome shotgun sequence of Pseudonocardia hydrocarbonoxydans NBRC 14498.</title>
        <authorList>
            <person name="Hosoyama A."/>
            <person name="Uohara A."/>
            <person name="Ohji S."/>
            <person name="Ichikawa N."/>
        </authorList>
    </citation>
    <scope>NUCLEOTIDE SEQUENCE [LARGE SCALE GENOMIC DNA]</scope>
    <source>
        <strain evidence="7 8">NBRC 14498</strain>
    </source>
</reference>
<dbReference type="PANTHER" id="PTHR35807">
    <property type="entry name" value="TRANSCRIPTIONAL REGULATOR REDD-RELATED"/>
    <property type="match status" value="1"/>
</dbReference>
<dbReference type="InterPro" id="IPR027417">
    <property type="entry name" value="P-loop_NTPase"/>
</dbReference>
<dbReference type="InterPro" id="IPR051677">
    <property type="entry name" value="AfsR-DnrI-RedD_regulator"/>
</dbReference>
<dbReference type="Pfam" id="PF03704">
    <property type="entry name" value="BTAD"/>
    <property type="match status" value="1"/>
</dbReference>
<dbReference type="PROSITE" id="PS51755">
    <property type="entry name" value="OMPR_PHOB"/>
    <property type="match status" value="1"/>
</dbReference>
<dbReference type="GO" id="GO:0003677">
    <property type="term" value="F:DNA binding"/>
    <property type="evidence" value="ECO:0007669"/>
    <property type="project" value="UniProtKB-UniRule"/>
</dbReference>
<dbReference type="SMART" id="SM00862">
    <property type="entry name" value="Trans_reg_C"/>
    <property type="match status" value="1"/>
</dbReference>
<dbReference type="EMBL" id="BJNG01000030">
    <property type="protein sequence ID" value="GEC21232.1"/>
    <property type="molecule type" value="Genomic_DNA"/>
</dbReference>
<keyword evidence="3 5" id="KW-0238">DNA-binding</keyword>
<dbReference type="InterPro" id="IPR041664">
    <property type="entry name" value="AAA_16"/>
</dbReference>
<comment type="similarity">
    <text evidence="1">Belongs to the AfsR/DnrI/RedD regulatory family.</text>
</comment>
<dbReference type="SMART" id="SM01043">
    <property type="entry name" value="BTAD"/>
    <property type="match status" value="1"/>
</dbReference>
<accession>A0A4Y3WQR1</accession>
<evidence type="ECO:0000256" key="4">
    <source>
        <dbReference type="ARBA" id="ARBA00023163"/>
    </source>
</evidence>
<dbReference type="SUPFAM" id="SSF52540">
    <property type="entry name" value="P-loop containing nucleoside triphosphate hydrolases"/>
    <property type="match status" value="1"/>
</dbReference>
<dbReference type="Pfam" id="PF13191">
    <property type="entry name" value="AAA_16"/>
    <property type="match status" value="1"/>
</dbReference>
<evidence type="ECO:0000256" key="1">
    <source>
        <dbReference type="ARBA" id="ARBA00005820"/>
    </source>
</evidence>
<dbReference type="GO" id="GO:0000160">
    <property type="term" value="P:phosphorelay signal transduction system"/>
    <property type="evidence" value="ECO:0007669"/>
    <property type="project" value="InterPro"/>
</dbReference>
<evidence type="ECO:0000313" key="8">
    <source>
        <dbReference type="Proteomes" id="UP000320338"/>
    </source>
</evidence>